<dbReference type="KEGG" id="med:MELS_1962"/>
<gene>
    <name evidence="1" type="ORF">MELS_1962</name>
</gene>
<organism evidence="1 2">
    <name type="scientific">Megasphaera elsdenii DSM 20460</name>
    <dbReference type="NCBI Taxonomy" id="1064535"/>
    <lineage>
        <taxon>Bacteria</taxon>
        <taxon>Bacillati</taxon>
        <taxon>Bacillota</taxon>
        <taxon>Negativicutes</taxon>
        <taxon>Veillonellales</taxon>
        <taxon>Veillonellaceae</taxon>
        <taxon>Megasphaera</taxon>
    </lineage>
</organism>
<name>G0VSE0_MEGEL</name>
<accession>G0VSE0</accession>
<dbReference type="Proteomes" id="UP000010111">
    <property type="component" value="Chromosome"/>
</dbReference>
<dbReference type="InterPro" id="IPR036388">
    <property type="entry name" value="WH-like_DNA-bd_sf"/>
</dbReference>
<evidence type="ECO:0000313" key="1">
    <source>
        <dbReference type="EMBL" id="CCC74180.1"/>
    </source>
</evidence>
<dbReference type="HOGENOM" id="CLU_2494246_0_0_9"/>
<protein>
    <recommendedName>
        <fullName evidence="3">HTH crp-type domain-containing protein</fullName>
    </recommendedName>
</protein>
<dbReference type="SUPFAM" id="SSF46785">
    <property type="entry name" value="Winged helix' DNA-binding domain"/>
    <property type="match status" value="1"/>
</dbReference>
<sequence>MELDVRLCQKVGVSAAIVHSVIRKQCEVKGVPFEGHRFARMSIGDINRKIPFLSARTITRALDRLEAKGLVENRTFVGTTKWRRAL</sequence>
<dbReference type="AlphaFoldDB" id="G0VSE0"/>
<proteinExistence type="predicted"/>
<evidence type="ECO:0000313" key="2">
    <source>
        <dbReference type="Proteomes" id="UP000010111"/>
    </source>
</evidence>
<dbReference type="EMBL" id="HE576794">
    <property type="protein sequence ID" value="CCC74180.1"/>
    <property type="molecule type" value="Genomic_DNA"/>
</dbReference>
<reference evidence="1 2" key="1">
    <citation type="journal article" date="2011" name="J. Bacteriol.">
        <title>Genome Sequence of the Ruminal Bacterium Megasphaera elsdenii.</title>
        <authorList>
            <person name="Marx H."/>
            <person name="Graf A.B."/>
            <person name="Tatto N."/>
            <person name="Thallinger G.G."/>
            <person name="Mattanovich D."/>
            <person name="Sauer M."/>
        </authorList>
    </citation>
    <scope>NUCLEOTIDE SEQUENCE [LARGE SCALE GENOMIC DNA]</scope>
    <source>
        <strain evidence="1 2">DSM 20460</strain>
    </source>
</reference>
<dbReference type="STRING" id="1064535.MELS_1962"/>
<keyword evidence="2" id="KW-1185">Reference proteome</keyword>
<dbReference type="InterPro" id="IPR036390">
    <property type="entry name" value="WH_DNA-bd_sf"/>
</dbReference>
<dbReference type="Gene3D" id="1.10.10.10">
    <property type="entry name" value="Winged helix-like DNA-binding domain superfamily/Winged helix DNA-binding domain"/>
    <property type="match status" value="1"/>
</dbReference>
<evidence type="ECO:0008006" key="3">
    <source>
        <dbReference type="Google" id="ProtNLM"/>
    </source>
</evidence>